<reference evidence="3" key="1">
    <citation type="journal article" date="2017" name="Nat. Commun.">
        <title>The North American bullfrog draft genome provides insight into hormonal regulation of long noncoding RNA.</title>
        <authorList>
            <person name="Hammond S.A."/>
            <person name="Warren R.L."/>
            <person name="Vandervalk B.P."/>
            <person name="Kucuk E."/>
            <person name="Khan H."/>
            <person name="Gibb E.A."/>
            <person name="Pandoh P."/>
            <person name="Kirk H."/>
            <person name="Zhao Y."/>
            <person name="Jones M."/>
            <person name="Mungall A.J."/>
            <person name="Coope R."/>
            <person name="Pleasance S."/>
            <person name="Moore R.A."/>
            <person name="Holt R.A."/>
            <person name="Round J.M."/>
            <person name="Ohora S."/>
            <person name="Walle B.V."/>
            <person name="Veldhoen N."/>
            <person name="Helbing C.C."/>
            <person name="Birol I."/>
        </authorList>
    </citation>
    <scope>NUCLEOTIDE SEQUENCE [LARGE SCALE GENOMIC DNA]</scope>
</reference>
<keyword evidence="3" id="KW-1185">Reference proteome</keyword>
<dbReference type="Proteomes" id="UP000228934">
    <property type="component" value="Unassembled WGS sequence"/>
</dbReference>
<dbReference type="OrthoDB" id="196131at2759"/>
<gene>
    <name evidence="2" type="ORF">AB205_0153870</name>
</gene>
<accession>A0A2G9RPS0</accession>
<organism evidence="2 3">
    <name type="scientific">Aquarana catesbeiana</name>
    <name type="common">American bullfrog</name>
    <name type="synonym">Rana catesbeiana</name>
    <dbReference type="NCBI Taxonomy" id="8400"/>
    <lineage>
        <taxon>Eukaryota</taxon>
        <taxon>Metazoa</taxon>
        <taxon>Chordata</taxon>
        <taxon>Craniata</taxon>
        <taxon>Vertebrata</taxon>
        <taxon>Euteleostomi</taxon>
        <taxon>Amphibia</taxon>
        <taxon>Batrachia</taxon>
        <taxon>Anura</taxon>
        <taxon>Neobatrachia</taxon>
        <taxon>Ranoidea</taxon>
        <taxon>Ranidae</taxon>
        <taxon>Aquarana</taxon>
    </lineage>
</organism>
<feature type="region of interest" description="Disordered" evidence="1">
    <location>
        <begin position="17"/>
        <end position="53"/>
    </location>
</feature>
<name>A0A2G9RPS0_AQUCT</name>
<proteinExistence type="predicted"/>
<sequence length="117" mass="12535">MSHVAVENVHGLDQQFAGLDLNSDSQSGGGSATKGRYIPPHLRNKEASRQGYPRCQYPAVDVYKGYGDWGSQRTDSSWDAGRGGNGYVNGTHDDRDSRANGYASRGAGPGRTDKGKC</sequence>
<evidence type="ECO:0000256" key="1">
    <source>
        <dbReference type="SAM" id="MobiDB-lite"/>
    </source>
</evidence>
<dbReference type="EMBL" id="KV934061">
    <property type="protein sequence ID" value="PIO29888.1"/>
    <property type="molecule type" value="Genomic_DNA"/>
</dbReference>
<dbReference type="AlphaFoldDB" id="A0A2G9RPS0"/>
<evidence type="ECO:0000313" key="3">
    <source>
        <dbReference type="Proteomes" id="UP000228934"/>
    </source>
</evidence>
<feature type="region of interest" description="Disordered" evidence="1">
    <location>
        <begin position="66"/>
        <end position="117"/>
    </location>
</feature>
<protein>
    <submittedName>
        <fullName evidence="2">Uncharacterized protein</fullName>
    </submittedName>
</protein>
<evidence type="ECO:0000313" key="2">
    <source>
        <dbReference type="EMBL" id="PIO29888.1"/>
    </source>
</evidence>